<dbReference type="EMBL" id="NMUJ01000003">
    <property type="protein sequence ID" value="OYV03555.1"/>
    <property type="molecule type" value="Genomic_DNA"/>
</dbReference>
<dbReference type="SMART" id="SM00465">
    <property type="entry name" value="GIYc"/>
    <property type="match status" value="1"/>
</dbReference>
<dbReference type="InterPro" id="IPR000305">
    <property type="entry name" value="GIY-YIG_endonuc"/>
</dbReference>
<name>A0A257LV53_UNCW3</name>
<keyword evidence="2" id="KW-0540">Nuclease</keyword>
<feature type="domain" description="GIY-YIG" evidence="1">
    <location>
        <begin position="25"/>
        <end position="120"/>
    </location>
</feature>
<gene>
    <name evidence="2" type="ORF">CGW93_00530</name>
</gene>
<evidence type="ECO:0000313" key="2">
    <source>
        <dbReference type="EMBL" id="OYV03555.1"/>
    </source>
</evidence>
<evidence type="ECO:0000259" key="1">
    <source>
        <dbReference type="SMART" id="SM00465"/>
    </source>
</evidence>
<evidence type="ECO:0000313" key="3">
    <source>
        <dbReference type="Proteomes" id="UP000216312"/>
    </source>
</evidence>
<accession>A0A257LV53</accession>
<dbReference type="CDD" id="cd10441">
    <property type="entry name" value="GIY-YIG_COG1833"/>
    <property type="match status" value="1"/>
</dbReference>
<keyword evidence="2" id="KW-0378">Hydrolase</keyword>
<keyword evidence="2" id="KW-0255">Endonuclease</keyword>
<dbReference type="PANTHER" id="PTHR37460:SF1">
    <property type="entry name" value="ENDONUCLEASE III"/>
    <property type="match status" value="1"/>
</dbReference>
<protein>
    <submittedName>
        <fullName evidence="2">Endonuclease</fullName>
    </submittedName>
</protein>
<dbReference type="AlphaFoldDB" id="A0A257LV53"/>
<reference evidence="3" key="1">
    <citation type="submission" date="2017-07" db="EMBL/GenBank/DDBJ databases">
        <title>Novel pathways for hydrocarbon cycling and metabolic interdependencies in hydrothermal sediment communities.</title>
        <authorList>
            <person name="Dombrowski N."/>
            <person name="Seitz K."/>
            <person name="Teske A."/>
            <person name="Baker B."/>
        </authorList>
    </citation>
    <scope>NUCLEOTIDE SEQUENCE [LARGE SCALE GENOMIC DNA]</scope>
</reference>
<dbReference type="Proteomes" id="UP000216312">
    <property type="component" value="Unassembled WGS sequence"/>
</dbReference>
<dbReference type="InterPro" id="IPR002837">
    <property type="entry name" value="DUF123"/>
</dbReference>
<dbReference type="GO" id="GO:0004519">
    <property type="term" value="F:endonuclease activity"/>
    <property type="evidence" value="ECO:0007669"/>
    <property type="project" value="UniProtKB-KW"/>
</dbReference>
<dbReference type="PANTHER" id="PTHR37460">
    <property type="entry name" value="ENDONUCLEASE III"/>
    <property type="match status" value="1"/>
</dbReference>
<proteinExistence type="predicted"/>
<organism evidence="2 3">
    <name type="scientific">candidate division WOR-3 bacterium 4484_18</name>
    <dbReference type="NCBI Taxonomy" id="2020626"/>
    <lineage>
        <taxon>Bacteria</taxon>
        <taxon>Bacteria division WOR-3</taxon>
    </lineage>
</organism>
<dbReference type="Pfam" id="PF01986">
    <property type="entry name" value="DUF123"/>
    <property type="match status" value="1"/>
</dbReference>
<comment type="caution">
    <text evidence="2">The sequence shown here is derived from an EMBL/GenBank/DDBJ whole genome shotgun (WGS) entry which is preliminary data.</text>
</comment>
<sequence length="139" mass="16424">MCYFIVMKGCYVLLVELPRDIRITVGKLGKLTFTRGYYAYVGSAMNNIEVRVKRHISSHKRKRWHIDYLLEHGRIVAIYYRESKYRCECELADGLRSKFEPIHKFGATDCRCGGHLFYNRNLYELVQLIEEMGLKQYTG</sequence>